<evidence type="ECO:0000313" key="2">
    <source>
        <dbReference type="EMBL" id="EEG29495.1"/>
    </source>
</evidence>
<dbReference type="PROSITE" id="PS51554">
    <property type="entry name" value="PFL"/>
    <property type="match status" value="1"/>
</dbReference>
<dbReference type="GO" id="GO:0003824">
    <property type="term" value="F:catalytic activity"/>
    <property type="evidence" value="ECO:0007669"/>
    <property type="project" value="InterPro"/>
</dbReference>
<proteinExistence type="predicted"/>
<gene>
    <name evidence="2" type="ORF">CLOSTMETH_02893</name>
</gene>
<dbReference type="AlphaFoldDB" id="C0EGA0"/>
<dbReference type="SUPFAM" id="SSF51998">
    <property type="entry name" value="PFL-like glycyl radical enzymes"/>
    <property type="match status" value="1"/>
</dbReference>
<comment type="caution">
    <text evidence="2">The sequence shown here is derived from an EMBL/GenBank/DDBJ whole genome shotgun (WGS) entry which is preliminary data.</text>
</comment>
<reference evidence="2 3" key="1">
    <citation type="submission" date="2009-01" db="EMBL/GenBank/DDBJ databases">
        <authorList>
            <person name="Fulton L."/>
            <person name="Clifton S."/>
            <person name="Fulton B."/>
            <person name="Xu J."/>
            <person name="Minx P."/>
            <person name="Pepin K.H."/>
            <person name="Johnson M."/>
            <person name="Bhonagiri V."/>
            <person name="Nash W.E."/>
            <person name="Mardis E.R."/>
            <person name="Wilson R.K."/>
        </authorList>
    </citation>
    <scope>NUCLEOTIDE SEQUENCE [LARGE SCALE GENOMIC DNA]</scope>
    <source>
        <strain evidence="2 3">DSM 5476</strain>
    </source>
</reference>
<dbReference type="EMBL" id="ACEC01000098">
    <property type="protein sequence ID" value="EEG29495.1"/>
    <property type="molecule type" value="Genomic_DNA"/>
</dbReference>
<evidence type="ECO:0000259" key="1">
    <source>
        <dbReference type="PROSITE" id="PS51554"/>
    </source>
</evidence>
<evidence type="ECO:0000313" key="3">
    <source>
        <dbReference type="Proteomes" id="UP000003340"/>
    </source>
</evidence>
<dbReference type="HOGENOM" id="CLU_1425746_0_0_9"/>
<feature type="domain" description="PFL" evidence="1">
    <location>
        <begin position="1"/>
        <end position="184"/>
    </location>
</feature>
<protein>
    <recommendedName>
        <fullName evidence="1">PFL domain-containing protein</fullName>
    </recommendedName>
</protein>
<reference evidence="2 3" key="2">
    <citation type="submission" date="2009-02" db="EMBL/GenBank/DDBJ databases">
        <title>Draft genome sequence of Clostridium methylpentosum (DSM 5476).</title>
        <authorList>
            <person name="Sudarsanam P."/>
            <person name="Ley R."/>
            <person name="Guruge J."/>
            <person name="Turnbaugh P.J."/>
            <person name="Mahowald M."/>
            <person name="Liep D."/>
            <person name="Gordon J."/>
        </authorList>
    </citation>
    <scope>NUCLEOTIDE SEQUENCE [LARGE SCALE GENOMIC DNA]</scope>
    <source>
        <strain evidence="2 3">DSM 5476</strain>
    </source>
</reference>
<keyword evidence="3" id="KW-1185">Reference proteome</keyword>
<organism evidence="2 3">
    <name type="scientific">[Clostridium] methylpentosum DSM 5476</name>
    <dbReference type="NCBI Taxonomy" id="537013"/>
    <lineage>
        <taxon>Bacteria</taxon>
        <taxon>Bacillati</taxon>
        <taxon>Bacillota</taxon>
        <taxon>Clostridia</taxon>
        <taxon>Eubacteriales</taxon>
        <taxon>Oscillospiraceae</taxon>
        <taxon>Oscillospiraceae incertae sedis</taxon>
    </lineage>
</organism>
<dbReference type="Gene3D" id="3.20.70.20">
    <property type="match status" value="1"/>
</dbReference>
<dbReference type="STRING" id="537013.CLOSTMETH_02893"/>
<accession>C0EGA0</accession>
<dbReference type="InterPro" id="IPR004184">
    <property type="entry name" value="PFL_dom"/>
</dbReference>
<dbReference type="Proteomes" id="UP000003340">
    <property type="component" value="Unassembled WGS sequence"/>
</dbReference>
<sequence length="190" mass="20970">MDSLVCTVDNCRVFNLPRLIETSLSGAANTKRLIDKAGRRLLRAQAEYAVGIGTAARSLAALDRVVFNERRIPLESLLHALSIDFQATNLTEAWTMMQVYQGLYARGAVSADRLRAVNNYQCGHYNDGEFIRRLLLDSADEETVYLYHQALMRLCCQAKMKVSCPDSLNAALGARTGATPDGRRAGAPFL</sequence>
<name>C0EGA0_9FIRM</name>